<keyword evidence="2" id="KW-0539">Nucleus</keyword>
<proteinExistence type="predicted"/>
<protein>
    <recommendedName>
        <fullName evidence="3">FAM192A/Fyv6 N-terminal domain-containing protein</fullName>
    </recommendedName>
</protein>
<dbReference type="AlphaFoldDB" id="A0A075ANY8"/>
<dbReference type="Proteomes" id="UP000030755">
    <property type="component" value="Unassembled WGS sequence"/>
</dbReference>
<dbReference type="HOGENOM" id="CLU_1687684_0_0_1"/>
<evidence type="ECO:0000313" key="7">
    <source>
        <dbReference type="Proteomes" id="UP000281549"/>
    </source>
</evidence>
<comment type="subcellular location">
    <subcellularLocation>
        <location evidence="1">Nucleus</location>
    </subcellularLocation>
</comment>
<dbReference type="InterPro" id="IPR019331">
    <property type="entry name" value="FAM192A/Fyv6_N"/>
</dbReference>
<name>A0A075ANY8_ROZAC</name>
<evidence type="ECO:0000313" key="4">
    <source>
        <dbReference type="EMBL" id="EPZ31619.1"/>
    </source>
</evidence>
<accession>A0A075ANY8</accession>
<sequence>MSEWDNIVEKVNEKEKIKNAPKPPSEPIKSLSERILEQKELKEEMWRERNRLNNTLKRIDDDEYFHYKELYDEMKEKYQASKEEENYALLKYKMDQESVVIKPLEEKNMEIKGSKKKNTSISESLNQKKLIKKAVKKPTNDSKPKIKGLVIDYDSN</sequence>
<keyword evidence="6" id="KW-1185">Reference proteome</keyword>
<evidence type="ECO:0000313" key="5">
    <source>
        <dbReference type="EMBL" id="RKP21195.1"/>
    </source>
</evidence>
<dbReference type="OrthoDB" id="75720at2759"/>
<dbReference type="Proteomes" id="UP000281549">
    <property type="component" value="Unassembled WGS sequence"/>
</dbReference>
<evidence type="ECO:0000259" key="3">
    <source>
        <dbReference type="Pfam" id="PF10187"/>
    </source>
</evidence>
<reference evidence="7" key="2">
    <citation type="journal article" date="2018" name="Nat. Microbiol.">
        <title>Leveraging single-cell genomics to expand the fungal tree of life.</title>
        <authorList>
            <person name="Ahrendt S.R."/>
            <person name="Quandt C.A."/>
            <person name="Ciobanu D."/>
            <person name="Clum A."/>
            <person name="Salamov A."/>
            <person name="Andreopoulos B."/>
            <person name="Cheng J.F."/>
            <person name="Woyke T."/>
            <person name="Pelin A."/>
            <person name="Henrissat B."/>
            <person name="Reynolds N.K."/>
            <person name="Benny G.L."/>
            <person name="Smith M.E."/>
            <person name="James T.Y."/>
            <person name="Grigoriev I.V."/>
        </authorList>
    </citation>
    <scope>NUCLEOTIDE SEQUENCE [LARGE SCALE GENOMIC DNA]</scope>
    <source>
        <strain evidence="7">CSF55</strain>
    </source>
</reference>
<evidence type="ECO:0000313" key="6">
    <source>
        <dbReference type="Proteomes" id="UP000030755"/>
    </source>
</evidence>
<evidence type="ECO:0000256" key="1">
    <source>
        <dbReference type="ARBA" id="ARBA00004123"/>
    </source>
</evidence>
<dbReference type="EMBL" id="KE561209">
    <property type="protein sequence ID" value="EPZ31619.1"/>
    <property type="molecule type" value="Genomic_DNA"/>
</dbReference>
<dbReference type="EMBL" id="ML004978">
    <property type="protein sequence ID" value="RKP21195.1"/>
    <property type="molecule type" value="Genomic_DNA"/>
</dbReference>
<evidence type="ECO:0000256" key="2">
    <source>
        <dbReference type="ARBA" id="ARBA00023242"/>
    </source>
</evidence>
<reference evidence="5" key="3">
    <citation type="submission" date="2018-08" db="EMBL/GenBank/DDBJ databases">
        <title>Leveraging single-cell genomics to expand the Fungal Tree of Life.</title>
        <authorList>
            <consortium name="DOE Joint Genome Institute"/>
            <person name="Ahrendt S.R."/>
            <person name="Quandt C.A."/>
            <person name="Ciobanu D."/>
            <person name="Clum A."/>
            <person name="Salamov A."/>
            <person name="Andreopoulos B."/>
            <person name="Cheng J.-F."/>
            <person name="Woyke T."/>
            <person name="Pelin A."/>
            <person name="Henrissat B."/>
            <person name="Reynolds N."/>
            <person name="Benny G.L."/>
            <person name="Smith M.E."/>
            <person name="James T.Y."/>
            <person name="Grigoriev I.V."/>
        </authorList>
    </citation>
    <scope>NUCLEOTIDE SEQUENCE</scope>
    <source>
        <strain evidence="5">CSF55</strain>
    </source>
</reference>
<dbReference type="Pfam" id="PF10187">
    <property type="entry name" value="FAM192A_Fyv6_N"/>
    <property type="match status" value="1"/>
</dbReference>
<gene>
    <name evidence="4" type="ORF">O9G_000098</name>
    <name evidence="5" type="ORF">ROZALSC1DRAFT_27377</name>
</gene>
<reference evidence="4 6" key="1">
    <citation type="journal article" date="2013" name="Curr. Biol.">
        <title>Shared signatures of parasitism and phylogenomics unite Cryptomycota and microsporidia.</title>
        <authorList>
            <person name="James T.Y."/>
            <person name="Pelin A."/>
            <person name="Bonen L."/>
            <person name="Ahrendt S."/>
            <person name="Sain D."/>
            <person name="Corradi N."/>
            <person name="Stajich J.E."/>
        </authorList>
    </citation>
    <scope>NUCLEOTIDE SEQUENCE [LARGE SCALE GENOMIC DNA]</scope>
    <source>
        <strain evidence="4 6">CSF55</strain>
        <strain evidence="4 6">CSF55</strain>
    </source>
</reference>
<organism evidence="4 6">
    <name type="scientific">Rozella allomycis (strain CSF55)</name>
    <dbReference type="NCBI Taxonomy" id="988480"/>
    <lineage>
        <taxon>Eukaryota</taxon>
        <taxon>Fungi</taxon>
        <taxon>Fungi incertae sedis</taxon>
        <taxon>Cryptomycota</taxon>
        <taxon>Cryptomycota incertae sedis</taxon>
        <taxon>Rozella</taxon>
    </lineage>
</organism>
<dbReference type="GO" id="GO:0005634">
    <property type="term" value="C:nucleus"/>
    <property type="evidence" value="ECO:0007669"/>
    <property type="project" value="UniProtKB-SubCell"/>
</dbReference>
<feature type="domain" description="FAM192A/Fyv6 N-terminal" evidence="3">
    <location>
        <begin position="3"/>
        <end position="92"/>
    </location>
</feature>